<dbReference type="PIRSF" id="PIRSF023381">
    <property type="entry name" value="MannP-dilichol_defect-1p"/>
    <property type="match status" value="1"/>
</dbReference>
<evidence type="ECO:0000313" key="11">
    <source>
        <dbReference type="Proteomes" id="UP000244406"/>
    </source>
</evidence>
<evidence type="ECO:0000256" key="8">
    <source>
        <dbReference type="PIRNR" id="PIRNR023381"/>
    </source>
</evidence>
<dbReference type="AlphaFoldDB" id="A0A2V1AL76"/>
<feature type="transmembrane region" description="Helical" evidence="9">
    <location>
        <begin position="238"/>
        <end position="258"/>
    </location>
</feature>
<keyword evidence="4" id="KW-0677">Repeat</keyword>
<evidence type="ECO:0000256" key="5">
    <source>
        <dbReference type="ARBA" id="ARBA00022989"/>
    </source>
</evidence>
<reference evidence="10 11" key="1">
    <citation type="submission" date="2017-12" db="EMBL/GenBank/DDBJ databases">
        <title>Genome Sequence of the Amphotericin B-resistant Candida duobushaemulonii strain, B09383.</title>
        <authorList>
            <person name="Chow N.A."/>
            <person name="Gade L."/>
            <person name="Batra D."/>
            <person name="Rowe L.A."/>
            <person name="Loparev V.N."/>
            <person name="Litvintseva A.P."/>
        </authorList>
    </citation>
    <scope>NUCLEOTIDE SEQUENCE [LARGE SCALE GENOMIC DNA]</scope>
    <source>
        <strain evidence="10 11">B09383</strain>
    </source>
</reference>
<dbReference type="PANTHER" id="PTHR12226">
    <property type="entry name" value="MANNOSE-P-DOLICHOL UTILIZATION DEFECT 1 LEC35 -RELATED"/>
    <property type="match status" value="1"/>
</dbReference>
<dbReference type="GeneID" id="37001351"/>
<evidence type="ECO:0000256" key="2">
    <source>
        <dbReference type="ARBA" id="ARBA00022448"/>
    </source>
</evidence>
<dbReference type="Pfam" id="PF04193">
    <property type="entry name" value="PQ-loop"/>
    <property type="match status" value="1"/>
</dbReference>
<keyword evidence="5 8" id="KW-1133">Transmembrane helix</keyword>
<comment type="similarity">
    <text evidence="7">Belongs to the MPDU1 (TC 2.A.43.3) family.</text>
</comment>
<dbReference type="InterPro" id="IPR006603">
    <property type="entry name" value="PQ-loop_rpt"/>
</dbReference>
<protein>
    <recommendedName>
        <fullName evidence="8">Solute carrier family 66 member 3</fullName>
    </recommendedName>
</protein>
<evidence type="ECO:0000256" key="6">
    <source>
        <dbReference type="ARBA" id="ARBA00023136"/>
    </source>
</evidence>
<feature type="transmembrane region" description="Helical" evidence="9">
    <location>
        <begin position="38"/>
        <end position="56"/>
    </location>
</feature>
<evidence type="ECO:0000256" key="9">
    <source>
        <dbReference type="SAM" id="Phobius"/>
    </source>
</evidence>
<name>A0A2V1AL76_9ASCO</name>
<comment type="subcellular location">
    <subcellularLocation>
        <location evidence="1 8">Membrane</location>
        <topology evidence="1 8">Multi-pass membrane protein</topology>
    </subcellularLocation>
</comment>
<keyword evidence="6 8" id="KW-0472">Membrane</keyword>
<dbReference type="InterPro" id="IPR016817">
    <property type="entry name" value="MannP-dilichol_defect-1"/>
</dbReference>
<evidence type="ECO:0000256" key="3">
    <source>
        <dbReference type="ARBA" id="ARBA00022692"/>
    </source>
</evidence>
<dbReference type="PANTHER" id="PTHR12226:SF2">
    <property type="entry name" value="MANNOSE-P-DOLICHOL UTILIZATION DEFECT 1 PROTEIN"/>
    <property type="match status" value="1"/>
</dbReference>
<accession>A0A2V1AL76</accession>
<proteinExistence type="inferred from homology"/>
<dbReference type="GO" id="GO:0016020">
    <property type="term" value="C:membrane"/>
    <property type="evidence" value="ECO:0007669"/>
    <property type="project" value="UniProtKB-SubCell"/>
</dbReference>
<keyword evidence="2" id="KW-0813">Transport</keyword>
<evidence type="ECO:0000256" key="4">
    <source>
        <dbReference type="ARBA" id="ARBA00022737"/>
    </source>
</evidence>
<gene>
    <name evidence="10" type="ORF">CXQ87_001351</name>
</gene>
<evidence type="ECO:0000256" key="1">
    <source>
        <dbReference type="ARBA" id="ARBA00004141"/>
    </source>
</evidence>
<sequence length="271" mass="29825">MSAPLMMLINLIRDPEISNKVILQFAFRQIKAIGYAKVLSMLLGAMMVGVSSVIKIPQIKKILGPKTMAARSKLAKGLSEESVSLETAAQWIHVTYNQQQRNSFVNYGESFLLGIQNIAILLLLKYYKLRRELSAATTLTDKDQINECLKALVKPAATIVAVLVFLTKICPPQVIATLQILNIPIGILAKIPQIRRNSALKSTAHLSEVTIFANVIGSAIRVFTTVSNFKKSRSRDSVLLAGYSTSFALNAVLAGQIVHYGKQEKDEKKVE</sequence>
<comment type="caution">
    <text evidence="10">The sequence shown here is derived from an EMBL/GenBank/DDBJ whole genome shotgun (WGS) entry which is preliminary data.</text>
</comment>
<evidence type="ECO:0000256" key="7">
    <source>
        <dbReference type="ARBA" id="ARBA00038475"/>
    </source>
</evidence>
<keyword evidence="11" id="KW-1185">Reference proteome</keyword>
<keyword evidence="3 8" id="KW-0812">Transmembrane</keyword>
<organism evidence="10 11">
    <name type="scientific">Candidozyma duobushaemuli</name>
    <dbReference type="NCBI Taxonomy" id="1231522"/>
    <lineage>
        <taxon>Eukaryota</taxon>
        <taxon>Fungi</taxon>
        <taxon>Dikarya</taxon>
        <taxon>Ascomycota</taxon>
        <taxon>Saccharomycotina</taxon>
        <taxon>Pichiomycetes</taxon>
        <taxon>Metschnikowiaceae</taxon>
        <taxon>Candidozyma</taxon>
    </lineage>
</organism>
<dbReference type="VEuPathDB" id="FungiDB:CXQ87_001351"/>
<evidence type="ECO:0000313" key="10">
    <source>
        <dbReference type="EMBL" id="PVH18424.1"/>
    </source>
</evidence>
<dbReference type="RefSeq" id="XP_025339364.1">
    <property type="nucleotide sequence ID" value="XM_025479891.1"/>
</dbReference>
<dbReference type="EMBL" id="PKFP01000008">
    <property type="protein sequence ID" value="PVH18424.1"/>
    <property type="molecule type" value="Genomic_DNA"/>
</dbReference>
<dbReference type="Proteomes" id="UP000244406">
    <property type="component" value="Unassembled WGS sequence"/>
</dbReference>